<evidence type="ECO:0000313" key="3">
    <source>
        <dbReference type="Proteomes" id="UP001606301"/>
    </source>
</evidence>
<sequence length="185" mass="20033">MRIQAEQRAPDFQAVDVFGSPVSLQALQGRMVLLSFYRYASCPLCNLRVRDLREAAPGLAAAGVAMVGVFQSDAASIRRHAGRMPLPFPLVADPDMVLYRSYAVERSWVAMLRWPTLVAAVRALAAGFLPGRIDGPVDRTPADFLIGPDGRVVLAHYGRHLDDHLPLDAIQAALATPVPRPVLAG</sequence>
<keyword evidence="3" id="KW-1185">Reference proteome</keyword>
<proteinExistence type="predicted"/>
<name>A0ABW7FP15_9BURK</name>
<gene>
    <name evidence="2" type="ORF">ACG0Z3_20525</name>
</gene>
<dbReference type="SUPFAM" id="SSF52833">
    <property type="entry name" value="Thioredoxin-like"/>
    <property type="match status" value="1"/>
</dbReference>
<reference evidence="2 3" key="1">
    <citation type="submission" date="2024-08" db="EMBL/GenBank/DDBJ databases">
        <authorList>
            <person name="Lu H."/>
        </authorList>
    </citation>
    <scope>NUCLEOTIDE SEQUENCE [LARGE SCALE GENOMIC DNA]</scope>
    <source>
        <strain evidence="2 3">LKC17W</strain>
    </source>
</reference>
<dbReference type="Pfam" id="PF00578">
    <property type="entry name" value="AhpC-TSA"/>
    <property type="match status" value="1"/>
</dbReference>
<protein>
    <submittedName>
        <fullName evidence="2">Peroxiredoxin-like family protein</fullName>
    </submittedName>
</protein>
<organism evidence="2 3">
    <name type="scientific">Pelomonas margarita</name>
    <dbReference type="NCBI Taxonomy" id="3299031"/>
    <lineage>
        <taxon>Bacteria</taxon>
        <taxon>Pseudomonadati</taxon>
        <taxon>Pseudomonadota</taxon>
        <taxon>Betaproteobacteria</taxon>
        <taxon>Burkholderiales</taxon>
        <taxon>Sphaerotilaceae</taxon>
        <taxon>Roseateles</taxon>
    </lineage>
</organism>
<dbReference type="PANTHER" id="PTHR42852">
    <property type="entry name" value="THIOL:DISULFIDE INTERCHANGE PROTEIN DSBE"/>
    <property type="match status" value="1"/>
</dbReference>
<dbReference type="InterPro" id="IPR050553">
    <property type="entry name" value="Thioredoxin_ResA/DsbE_sf"/>
</dbReference>
<dbReference type="InterPro" id="IPR013766">
    <property type="entry name" value="Thioredoxin_domain"/>
</dbReference>
<dbReference type="InterPro" id="IPR000866">
    <property type="entry name" value="AhpC/TSA"/>
</dbReference>
<evidence type="ECO:0000313" key="2">
    <source>
        <dbReference type="EMBL" id="MFG6443083.1"/>
    </source>
</evidence>
<evidence type="ECO:0000259" key="1">
    <source>
        <dbReference type="PROSITE" id="PS51352"/>
    </source>
</evidence>
<dbReference type="Proteomes" id="UP001606301">
    <property type="component" value="Unassembled WGS sequence"/>
</dbReference>
<accession>A0ABW7FP15</accession>
<dbReference type="PROSITE" id="PS51352">
    <property type="entry name" value="THIOREDOXIN_2"/>
    <property type="match status" value="1"/>
</dbReference>
<dbReference type="Gene3D" id="3.40.30.10">
    <property type="entry name" value="Glutaredoxin"/>
    <property type="match status" value="1"/>
</dbReference>
<dbReference type="CDD" id="cd02970">
    <property type="entry name" value="PRX_like2"/>
    <property type="match status" value="1"/>
</dbReference>
<feature type="domain" description="Thioredoxin" evidence="1">
    <location>
        <begin position="3"/>
        <end position="175"/>
    </location>
</feature>
<dbReference type="InterPro" id="IPR036249">
    <property type="entry name" value="Thioredoxin-like_sf"/>
</dbReference>
<dbReference type="EMBL" id="JBIGHW010000015">
    <property type="protein sequence ID" value="MFG6443083.1"/>
    <property type="molecule type" value="Genomic_DNA"/>
</dbReference>
<comment type="caution">
    <text evidence="2">The sequence shown here is derived from an EMBL/GenBank/DDBJ whole genome shotgun (WGS) entry which is preliminary data.</text>
</comment>